<dbReference type="AlphaFoldDB" id="A0A0K2TFZ7"/>
<name>A0A0K2TFZ7_LEPSM</name>
<proteinExistence type="predicted"/>
<keyword evidence="1" id="KW-1133">Transmembrane helix</keyword>
<reference evidence="2" key="1">
    <citation type="submission" date="2014-05" db="EMBL/GenBank/DDBJ databases">
        <authorList>
            <person name="Chronopoulou M."/>
        </authorList>
    </citation>
    <scope>NUCLEOTIDE SEQUENCE</scope>
    <source>
        <tissue evidence="2">Whole organism</tissue>
    </source>
</reference>
<dbReference type="EMBL" id="HACA01007010">
    <property type="protein sequence ID" value="CDW24371.1"/>
    <property type="molecule type" value="Transcribed_RNA"/>
</dbReference>
<accession>A0A0K2TFZ7</accession>
<organism evidence="2">
    <name type="scientific">Lepeophtheirus salmonis</name>
    <name type="common">Salmon louse</name>
    <name type="synonym">Caligus salmonis</name>
    <dbReference type="NCBI Taxonomy" id="72036"/>
    <lineage>
        <taxon>Eukaryota</taxon>
        <taxon>Metazoa</taxon>
        <taxon>Ecdysozoa</taxon>
        <taxon>Arthropoda</taxon>
        <taxon>Crustacea</taxon>
        <taxon>Multicrustacea</taxon>
        <taxon>Hexanauplia</taxon>
        <taxon>Copepoda</taxon>
        <taxon>Siphonostomatoida</taxon>
        <taxon>Caligidae</taxon>
        <taxon>Lepeophtheirus</taxon>
    </lineage>
</organism>
<evidence type="ECO:0000256" key="1">
    <source>
        <dbReference type="SAM" id="Phobius"/>
    </source>
</evidence>
<feature type="transmembrane region" description="Helical" evidence="1">
    <location>
        <begin position="32"/>
        <end position="53"/>
    </location>
</feature>
<sequence length="63" mass="7197">RSHFAIWINALSRIYILVNTADSGIIRINNPVYYFCINLIVLLFIYLGNILSIKSVPSVEKGR</sequence>
<keyword evidence="1" id="KW-0472">Membrane</keyword>
<evidence type="ECO:0000313" key="2">
    <source>
        <dbReference type="EMBL" id="CDW24371.1"/>
    </source>
</evidence>
<feature type="non-terminal residue" evidence="2">
    <location>
        <position position="1"/>
    </location>
</feature>
<protein>
    <submittedName>
        <fullName evidence="2">Uncharacterized protein</fullName>
    </submittedName>
</protein>
<keyword evidence="1" id="KW-0812">Transmembrane</keyword>